<dbReference type="Gene3D" id="1.20.120.330">
    <property type="entry name" value="Nucleotidyltransferases domain 2"/>
    <property type="match status" value="1"/>
</dbReference>
<dbReference type="InterPro" id="IPR010268">
    <property type="entry name" value="PaREP1"/>
</dbReference>
<dbReference type="eggNOG" id="arCOG03723">
    <property type="taxonomic scope" value="Archaea"/>
</dbReference>
<gene>
    <name evidence="1" type="ordered locus">Pisl_1936</name>
</gene>
<reference evidence="1" key="1">
    <citation type="submission" date="2006-12" db="EMBL/GenBank/DDBJ databases">
        <title>Complete sequence of Pyrobaculum islandicum DSM 4184.</title>
        <authorList>
            <person name="Copeland A."/>
            <person name="Lucas S."/>
            <person name="Lapidus A."/>
            <person name="Barry K."/>
            <person name="Detter J.C."/>
            <person name="Glavina del Rio T."/>
            <person name="Dalin E."/>
            <person name="Tice H."/>
            <person name="Pitluck S."/>
            <person name="Meincke L."/>
            <person name="Brettin T."/>
            <person name="Bruce D."/>
            <person name="Han C."/>
            <person name="Tapia R."/>
            <person name="Gilna P."/>
            <person name="Schmutz J."/>
            <person name="Larimer F."/>
            <person name="Land M."/>
            <person name="Hauser L."/>
            <person name="Kyrpides N."/>
            <person name="Mikhailova N."/>
            <person name="Cozen A.E."/>
            <person name="Fitz-Gibbon S.T."/>
            <person name="House C.H."/>
            <person name="Saltikov C."/>
            <person name="Lowe T."/>
            <person name="Richardson P."/>
        </authorList>
    </citation>
    <scope>NUCLEOTIDE SEQUENCE [LARGE SCALE GENOMIC DNA]</scope>
    <source>
        <strain evidence="1">DSM 4184</strain>
    </source>
</reference>
<evidence type="ECO:0000313" key="1">
    <source>
        <dbReference type="EMBL" id="ABL89083.1"/>
    </source>
</evidence>
<dbReference type="Pfam" id="PF05942">
    <property type="entry name" value="PaREP1"/>
    <property type="match status" value="1"/>
</dbReference>
<dbReference type="EMBL" id="CP000504">
    <property type="protein sequence ID" value="ABL89083.1"/>
    <property type="molecule type" value="Genomic_DNA"/>
</dbReference>
<dbReference type="Proteomes" id="UP000002595">
    <property type="component" value="Chromosome"/>
</dbReference>
<accession>A1RVV1</accession>
<dbReference type="STRING" id="384616.Pisl_1936"/>
<dbReference type="HOGENOM" id="CLU_142665_1_0_2"/>
<name>A1RVV1_PYRIL</name>
<proteinExistence type="predicted"/>
<dbReference type="AlphaFoldDB" id="A1RVV1"/>
<evidence type="ECO:0000313" key="2">
    <source>
        <dbReference type="Proteomes" id="UP000002595"/>
    </source>
</evidence>
<dbReference type="KEGG" id="pis:Pisl_1936"/>
<protein>
    <submittedName>
        <fullName evidence="1">PaREP8</fullName>
    </submittedName>
</protein>
<organism evidence="1 2">
    <name type="scientific">Pyrobaculum islandicum (strain DSM 4184 / JCM 9189 / GEO3)</name>
    <dbReference type="NCBI Taxonomy" id="384616"/>
    <lineage>
        <taxon>Archaea</taxon>
        <taxon>Thermoproteota</taxon>
        <taxon>Thermoprotei</taxon>
        <taxon>Thermoproteales</taxon>
        <taxon>Thermoproteaceae</taxon>
        <taxon>Pyrobaculum</taxon>
    </lineage>
</organism>
<sequence>MVKYVYVEEAWRALRAAYEELEWFGKTGDPALLRDAAEKGWLAVVKAIEELLRAYGVEAKTYREKRDALKKLGLRDLVRSFAAMSQLLHVDCYHDGMCDEQYVREYLKDVEDILDEVRRRLQRLRGL</sequence>
<keyword evidence="2" id="KW-1185">Reference proteome</keyword>